<keyword evidence="3" id="KW-1185">Reference proteome</keyword>
<sequence>MTKHKVGDIRPTQLLNVYGVGAMIDLPNIAGMVMGLDDWDTTHSVLVSEERLLRAVRVQLGDQVEKLLLPPVEPDTASADPLGGAKIGVPVAAFPQWFRCPWCELLAPVSSGLFELKTDPYRPDRARFVHANCSKAGQPPVALPARFQIACSHGHLDDFPWLRFVHRGAATCNGPLRLKKIGASDEAVDLLVKCDTCGRDRRMSDAFGEVAESDDVFECRGRRPHLRDFAPSGCNEHAETMLLGASNSWFGISLSALSIPMHVDKLPQLVEERWAVLQHIPSKETVGAFRAVGNLKGLEDYNDAAVWGAIESKKNGVQADEENGNLKLPEWNVFVSADPATNTRDFQLTPVVAPHGYEQYFEKVVRAERLREVRALTGFTRIESPGDYSDPSEIPDALRAPLGRSKPAWVPVSEVRGEGIFLQFSEEVIRAWVRHVTRQDEEMFRAHSAWRKARHIPEPQSGYPGIRYALIHSFSHALMRQLSMEAGYSSASIRERIYAHDGGDDAPPMAGLLLYTAAPDSEGTLGGLVSLGEPDRLGRLIRLALEEIRLCASDPLCGEHRPAHDGTSSLHGAACHACMFSPETSCERGNKYLDRGLLVQTIGGGNVPFFE</sequence>
<evidence type="ECO:0000259" key="1">
    <source>
        <dbReference type="Pfam" id="PF09369"/>
    </source>
</evidence>
<dbReference type="Proteomes" id="UP001139308">
    <property type="component" value="Unassembled WGS sequence"/>
</dbReference>
<proteinExistence type="predicted"/>
<dbReference type="InterPro" id="IPR018973">
    <property type="entry name" value="MZB"/>
</dbReference>
<dbReference type="Pfam" id="PF09369">
    <property type="entry name" value="MZB"/>
    <property type="match status" value="1"/>
</dbReference>
<name>A0A9X1UNH1_9BURK</name>
<evidence type="ECO:0000313" key="3">
    <source>
        <dbReference type="Proteomes" id="UP001139308"/>
    </source>
</evidence>
<dbReference type="EMBL" id="JAKLJA010000068">
    <property type="protein sequence ID" value="MCG5078686.1"/>
    <property type="molecule type" value="Genomic_DNA"/>
</dbReference>
<reference evidence="2" key="1">
    <citation type="submission" date="2022-01" db="EMBL/GenBank/DDBJ databases">
        <title>Genome sequence and assembly of Parabukholderia sp. RG36.</title>
        <authorList>
            <person name="Chhetri G."/>
        </authorList>
    </citation>
    <scope>NUCLEOTIDE SEQUENCE</scope>
    <source>
        <strain evidence="2">RG36</strain>
    </source>
</reference>
<protein>
    <submittedName>
        <fullName evidence="2">DUF1998 domain-containing protein</fullName>
    </submittedName>
</protein>
<dbReference type="InterPro" id="IPR047721">
    <property type="entry name" value="DrmB"/>
</dbReference>
<feature type="domain" description="MrfA-like Zn-binding" evidence="1">
    <location>
        <begin position="474"/>
        <end position="579"/>
    </location>
</feature>
<evidence type="ECO:0000313" key="2">
    <source>
        <dbReference type="EMBL" id="MCG5078686.1"/>
    </source>
</evidence>
<gene>
    <name evidence="2" type="ORF">L5014_36080</name>
</gene>
<dbReference type="AlphaFoldDB" id="A0A9X1UNH1"/>
<accession>A0A9X1UNH1</accession>
<dbReference type="NCBIfam" id="NF038324">
    <property type="entry name" value="DrmB_fam"/>
    <property type="match status" value="1"/>
</dbReference>
<organism evidence="2 3">
    <name type="scientific">Paraburkholderia tagetis</name>
    <dbReference type="NCBI Taxonomy" id="2913261"/>
    <lineage>
        <taxon>Bacteria</taxon>
        <taxon>Pseudomonadati</taxon>
        <taxon>Pseudomonadota</taxon>
        <taxon>Betaproteobacteria</taxon>
        <taxon>Burkholderiales</taxon>
        <taxon>Burkholderiaceae</taxon>
        <taxon>Paraburkholderia</taxon>
    </lineage>
</organism>
<dbReference type="RefSeq" id="WP_238468665.1">
    <property type="nucleotide sequence ID" value="NZ_JAKLJA010000068.1"/>
</dbReference>
<comment type="caution">
    <text evidence="2">The sequence shown here is derived from an EMBL/GenBank/DDBJ whole genome shotgun (WGS) entry which is preliminary data.</text>
</comment>